<reference evidence="11" key="1">
    <citation type="journal article" date="2021" name="Genome Biol. Evol.">
        <title>A High-Quality Reference Genome for a Parasitic Bivalve with Doubly Uniparental Inheritance (Bivalvia: Unionida).</title>
        <authorList>
            <person name="Smith C.H."/>
        </authorList>
    </citation>
    <scope>NUCLEOTIDE SEQUENCE</scope>
    <source>
        <strain evidence="11">CHS0354</strain>
    </source>
</reference>
<gene>
    <name evidence="11" type="ORF">CHS0354_011471</name>
</gene>
<feature type="region of interest" description="Disordered" evidence="9">
    <location>
        <begin position="375"/>
        <end position="424"/>
    </location>
</feature>
<keyword evidence="5 10" id="KW-1133">Transmembrane helix</keyword>
<name>A0AAE0SLD7_9BIVA</name>
<reference evidence="11" key="3">
    <citation type="submission" date="2023-05" db="EMBL/GenBank/DDBJ databases">
        <authorList>
            <person name="Smith C.H."/>
        </authorList>
    </citation>
    <scope>NUCLEOTIDE SEQUENCE</scope>
    <source>
        <strain evidence="11">CHS0354</strain>
        <tissue evidence="11">Mantle</tissue>
    </source>
</reference>
<dbReference type="GO" id="GO:0016020">
    <property type="term" value="C:membrane"/>
    <property type="evidence" value="ECO:0007669"/>
    <property type="project" value="UniProtKB-SubCell"/>
</dbReference>
<evidence type="ECO:0000256" key="7">
    <source>
        <dbReference type="ARBA" id="ARBA00023136"/>
    </source>
</evidence>
<evidence type="ECO:0000256" key="4">
    <source>
        <dbReference type="ARBA" id="ARBA00022692"/>
    </source>
</evidence>
<comment type="subcellular location">
    <subcellularLocation>
        <location evidence="2">Cytoplasm</location>
    </subcellularLocation>
    <subcellularLocation>
        <location evidence="1">Membrane</location>
        <topology evidence="1">Single-pass membrane protein</topology>
    </subcellularLocation>
</comment>
<keyword evidence="12" id="KW-1185">Reference proteome</keyword>
<evidence type="ECO:0000256" key="3">
    <source>
        <dbReference type="ARBA" id="ARBA00022490"/>
    </source>
</evidence>
<keyword evidence="4 10" id="KW-0812">Transmembrane</keyword>
<evidence type="ECO:0000256" key="2">
    <source>
        <dbReference type="ARBA" id="ARBA00004496"/>
    </source>
</evidence>
<feature type="compositionally biased region" description="Polar residues" evidence="9">
    <location>
        <begin position="382"/>
        <end position="395"/>
    </location>
</feature>
<feature type="transmembrane region" description="Helical" evidence="10">
    <location>
        <begin position="496"/>
        <end position="515"/>
    </location>
</feature>
<keyword evidence="6 8" id="KW-0175">Coiled coil</keyword>
<evidence type="ECO:0000256" key="10">
    <source>
        <dbReference type="SAM" id="Phobius"/>
    </source>
</evidence>
<dbReference type="EMBL" id="JAEAOA010000708">
    <property type="protein sequence ID" value="KAK3593868.1"/>
    <property type="molecule type" value="Genomic_DNA"/>
</dbReference>
<protein>
    <submittedName>
        <fullName evidence="11">Uncharacterized protein</fullName>
    </submittedName>
</protein>
<feature type="compositionally biased region" description="Basic and acidic residues" evidence="9">
    <location>
        <begin position="396"/>
        <end position="424"/>
    </location>
</feature>
<organism evidence="11 12">
    <name type="scientific">Potamilus streckersoni</name>
    <dbReference type="NCBI Taxonomy" id="2493646"/>
    <lineage>
        <taxon>Eukaryota</taxon>
        <taxon>Metazoa</taxon>
        <taxon>Spiralia</taxon>
        <taxon>Lophotrochozoa</taxon>
        <taxon>Mollusca</taxon>
        <taxon>Bivalvia</taxon>
        <taxon>Autobranchia</taxon>
        <taxon>Heteroconchia</taxon>
        <taxon>Palaeoheterodonta</taxon>
        <taxon>Unionida</taxon>
        <taxon>Unionoidea</taxon>
        <taxon>Unionidae</taxon>
        <taxon>Ambleminae</taxon>
        <taxon>Lampsilini</taxon>
        <taxon>Potamilus</taxon>
    </lineage>
</organism>
<accession>A0AAE0SLD7</accession>
<sequence>MDTASLIEKKDMLNIGLNVVVNGEKSPSKQPADSVTLMQKDENENDFDLMEERSTNTVKVISNLSRLRENNLARRREHRKQMKMPQLSELAEGENASMEENGDNNHEMPQLKIEGDIVQPTNPFDEIVTPSMPKEFLEKLGLLPDSHSKVSLDQLSEQEIESKFTSLALAFKTDKKTLEKRLEIQERTRDLAEENVDKELKGIRDKLDTLNHLCTDPQVRKELSKIRQHLDTLQQTAARVSSRAEVYGAVQQEKRFSFAVDVMVTHVENLRRIHEKEHAELEEAKKLLQDSRTLGSAGLDHAGGESMFPRRSSSVCLNNLPVRGARRRVSEVALPRVLGGTGAPSLLQPSYSMDPRTKFQQVVASASMKSAVANTLRRASLDRQSTSSAPNSTNVSREHSQDRSQDDTSKKDQKNKVAKEEEAFQKGYEQGLRANLGKDLTDLREQQNHINHSLGEVMDTLDSQLTGDQKTLKELLIERVKSKIPKVDLSWKKVRLTLAGFLFVMAIIVVLISLLPASMQYRHMDEPPH</sequence>
<dbReference type="PANTHER" id="PTHR15352:SF1">
    <property type="entry name" value="KASH5-LIKE COILED-COIL DOMAIN-CONTAINING PROTEIN"/>
    <property type="match status" value="1"/>
</dbReference>
<proteinExistence type="predicted"/>
<keyword evidence="3" id="KW-0963">Cytoplasm</keyword>
<feature type="region of interest" description="Disordered" evidence="9">
    <location>
        <begin position="75"/>
        <end position="104"/>
    </location>
</feature>
<dbReference type="AlphaFoldDB" id="A0AAE0SLD7"/>
<evidence type="ECO:0000256" key="8">
    <source>
        <dbReference type="SAM" id="Coils"/>
    </source>
</evidence>
<keyword evidence="7 10" id="KW-0472">Membrane</keyword>
<evidence type="ECO:0000256" key="5">
    <source>
        <dbReference type="ARBA" id="ARBA00022989"/>
    </source>
</evidence>
<dbReference type="PANTHER" id="PTHR15352">
    <property type="entry name" value="LYMPHOID-RESTRICTED MEMBRANE PROTEIN, JAW1"/>
    <property type="match status" value="1"/>
</dbReference>
<evidence type="ECO:0000256" key="6">
    <source>
        <dbReference type="ARBA" id="ARBA00023054"/>
    </source>
</evidence>
<feature type="coiled-coil region" evidence="8">
    <location>
        <begin position="264"/>
        <end position="291"/>
    </location>
</feature>
<comment type="caution">
    <text evidence="11">The sequence shown here is derived from an EMBL/GenBank/DDBJ whole genome shotgun (WGS) entry which is preliminary data.</text>
</comment>
<dbReference type="Pfam" id="PF05781">
    <property type="entry name" value="MRVI1"/>
    <property type="match status" value="1"/>
</dbReference>
<dbReference type="InterPro" id="IPR008677">
    <property type="entry name" value="MRVI1"/>
</dbReference>
<evidence type="ECO:0000313" key="12">
    <source>
        <dbReference type="Proteomes" id="UP001195483"/>
    </source>
</evidence>
<evidence type="ECO:0000256" key="1">
    <source>
        <dbReference type="ARBA" id="ARBA00004167"/>
    </source>
</evidence>
<evidence type="ECO:0000256" key="9">
    <source>
        <dbReference type="SAM" id="MobiDB-lite"/>
    </source>
</evidence>
<dbReference type="GO" id="GO:0005737">
    <property type="term" value="C:cytoplasm"/>
    <property type="evidence" value="ECO:0007669"/>
    <property type="project" value="UniProtKB-SubCell"/>
</dbReference>
<reference evidence="11" key="2">
    <citation type="journal article" date="2021" name="Genome Biol. Evol.">
        <title>Developing a high-quality reference genome for a parasitic bivalve with doubly uniparental inheritance (Bivalvia: Unionida).</title>
        <authorList>
            <person name="Smith C.H."/>
        </authorList>
    </citation>
    <scope>NUCLEOTIDE SEQUENCE</scope>
    <source>
        <strain evidence="11">CHS0354</strain>
        <tissue evidence="11">Mantle</tissue>
    </source>
</reference>
<evidence type="ECO:0000313" key="11">
    <source>
        <dbReference type="EMBL" id="KAK3593868.1"/>
    </source>
</evidence>
<dbReference type="Proteomes" id="UP001195483">
    <property type="component" value="Unassembled WGS sequence"/>
</dbReference>